<proteinExistence type="predicted"/>
<accession>A0A6P8PLG9</accession>
<dbReference type="Pfam" id="PF13903">
    <property type="entry name" value="Claudin_2"/>
    <property type="match status" value="1"/>
</dbReference>
<dbReference type="AlphaFoldDB" id="A0A6P8PLG9"/>
<dbReference type="GeneID" id="117348016"/>
<name>A0A6P8PLG9_GEOSA</name>
<evidence type="ECO:0000313" key="6">
    <source>
        <dbReference type="Proteomes" id="UP000515159"/>
    </source>
</evidence>
<feature type="transmembrane region" description="Helical" evidence="5">
    <location>
        <begin position="90"/>
        <end position="110"/>
    </location>
</feature>
<dbReference type="Gene3D" id="1.20.140.150">
    <property type="match status" value="1"/>
</dbReference>
<dbReference type="RefSeq" id="XP_033775483.1">
    <property type="nucleotide sequence ID" value="XM_033919592.1"/>
</dbReference>
<dbReference type="InterPro" id="IPR042356">
    <property type="entry name" value="CLDN1"/>
</dbReference>
<dbReference type="InterPro" id="IPR004031">
    <property type="entry name" value="PMP22/EMP/MP20/Claudin"/>
</dbReference>
<sequence>MALAGKAAKQLVQCCRCCRFSEQRLVGPRGRRVIRVLLQVGDGRERWKGGAQGDGLAGSSGFFYTRVTVFHRPQMGSFGCRKTSSGLPLILHYGIVFITECVSFSLSDLFMENYKQPGNITSHPDLHRTYLWRCQVLLPLISLGLMCFGALSGICACICHRLSPTIGTGVFHFLAGICILGSVACYAAGVQFLHRKIPIPKDVQGEFGWSFCLACVSAPLQFMATALFIWAACTNRKEYRFLKAYRVA</sequence>
<dbReference type="PANTHER" id="PTHR14347">
    <property type="entry name" value="CLAUDIN DOMAIN-CONTAINING PROTEIN 1"/>
    <property type="match status" value="1"/>
</dbReference>
<evidence type="ECO:0000256" key="2">
    <source>
        <dbReference type="ARBA" id="ARBA00022692"/>
    </source>
</evidence>
<evidence type="ECO:0000256" key="4">
    <source>
        <dbReference type="ARBA" id="ARBA00023136"/>
    </source>
</evidence>
<keyword evidence="2 5" id="KW-0812">Transmembrane</keyword>
<evidence type="ECO:0000313" key="7">
    <source>
        <dbReference type="RefSeq" id="XP_033775483.1"/>
    </source>
</evidence>
<keyword evidence="6" id="KW-1185">Reference proteome</keyword>
<gene>
    <name evidence="7" type="primary">LOC117348016</name>
</gene>
<dbReference type="Proteomes" id="UP000515159">
    <property type="component" value="Chromosome 14"/>
</dbReference>
<keyword evidence="4 5" id="KW-0472">Membrane</keyword>
<reference evidence="7" key="1">
    <citation type="submission" date="2025-08" db="UniProtKB">
        <authorList>
            <consortium name="RefSeq"/>
        </authorList>
    </citation>
    <scope>IDENTIFICATION</scope>
</reference>
<feature type="transmembrane region" description="Helical" evidence="5">
    <location>
        <begin position="130"/>
        <end position="158"/>
    </location>
</feature>
<dbReference type="PANTHER" id="PTHR14347:SF3">
    <property type="entry name" value="CLAUDIN DOMAIN-CONTAINING PROTEIN 1"/>
    <property type="match status" value="1"/>
</dbReference>
<protein>
    <submittedName>
        <fullName evidence="7">Claudin domain-containing protein 1-like isoform X2</fullName>
    </submittedName>
</protein>
<dbReference type="GO" id="GO:0016020">
    <property type="term" value="C:membrane"/>
    <property type="evidence" value="ECO:0007669"/>
    <property type="project" value="UniProtKB-SubCell"/>
</dbReference>
<organism evidence="6 7">
    <name type="scientific">Geotrypetes seraphini</name>
    <name type="common">Gaboon caecilian</name>
    <name type="synonym">Caecilia seraphini</name>
    <dbReference type="NCBI Taxonomy" id="260995"/>
    <lineage>
        <taxon>Eukaryota</taxon>
        <taxon>Metazoa</taxon>
        <taxon>Chordata</taxon>
        <taxon>Craniata</taxon>
        <taxon>Vertebrata</taxon>
        <taxon>Euteleostomi</taxon>
        <taxon>Amphibia</taxon>
        <taxon>Gymnophiona</taxon>
        <taxon>Geotrypetes</taxon>
    </lineage>
</organism>
<evidence type="ECO:0000256" key="5">
    <source>
        <dbReference type="SAM" id="Phobius"/>
    </source>
</evidence>
<evidence type="ECO:0000256" key="1">
    <source>
        <dbReference type="ARBA" id="ARBA00004141"/>
    </source>
</evidence>
<comment type="subcellular location">
    <subcellularLocation>
        <location evidence="1">Membrane</location>
        <topology evidence="1">Multi-pass membrane protein</topology>
    </subcellularLocation>
</comment>
<keyword evidence="3 5" id="KW-1133">Transmembrane helix</keyword>
<feature type="transmembrane region" description="Helical" evidence="5">
    <location>
        <begin position="170"/>
        <end position="193"/>
    </location>
</feature>
<evidence type="ECO:0000256" key="3">
    <source>
        <dbReference type="ARBA" id="ARBA00022989"/>
    </source>
</evidence>
<feature type="transmembrane region" description="Helical" evidence="5">
    <location>
        <begin position="208"/>
        <end position="233"/>
    </location>
</feature>